<proteinExistence type="predicted"/>
<dbReference type="GeneID" id="10643405"/>
<evidence type="ECO:0008006" key="3">
    <source>
        <dbReference type="Google" id="ProtNLM"/>
    </source>
</evidence>
<accession>F6BC40</accession>
<reference evidence="1 2" key="1">
    <citation type="submission" date="2011-05" db="EMBL/GenBank/DDBJ databases">
        <title>Complete sequence of Methanotorris igneus Kol 5.</title>
        <authorList>
            <consortium name="US DOE Joint Genome Institute"/>
            <person name="Lucas S."/>
            <person name="Han J."/>
            <person name="Lapidus A."/>
            <person name="Cheng J.-F."/>
            <person name="Goodwin L."/>
            <person name="Pitluck S."/>
            <person name="Peters L."/>
            <person name="Mikhailova N."/>
            <person name="Chertkov O."/>
            <person name="Han C."/>
            <person name="Tapia R."/>
            <person name="Land M."/>
            <person name="Hauser L."/>
            <person name="Kyrpides N."/>
            <person name="Ivanova N."/>
            <person name="Pagani I."/>
            <person name="Sieprawska-Lupa M."/>
            <person name="Whitman W."/>
            <person name="Woyke T."/>
        </authorList>
    </citation>
    <scope>NUCLEOTIDE SEQUENCE [LARGE SCALE GENOMIC DNA]</scope>
    <source>
        <strain evidence="2">DSM 5666 / JCM 11834 / Kol 5</strain>
    </source>
</reference>
<organism evidence="2">
    <name type="scientific">Methanotorris igneus (strain DSM 5666 / JCM 11834 / Kol 5)</name>
    <dbReference type="NCBI Taxonomy" id="880724"/>
    <lineage>
        <taxon>Archaea</taxon>
        <taxon>Methanobacteriati</taxon>
        <taxon>Methanobacteriota</taxon>
        <taxon>Methanomada group</taxon>
        <taxon>Methanococci</taxon>
        <taxon>Methanococcales</taxon>
        <taxon>Methanocaldococcaceae</taxon>
        <taxon>Methanotorris</taxon>
    </lineage>
</organism>
<dbReference type="RefSeq" id="WP_013798728.1">
    <property type="nucleotide sequence ID" value="NC_015562.1"/>
</dbReference>
<protein>
    <recommendedName>
        <fullName evidence="3">DUF155 domain-containing protein</fullName>
    </recommendedName>
</protein>
<dbReference type="HOGENOM" id="CLU_867711_0_0_2"/>
<dbReference type="OrthoDB" id="64789at2157"/>
<name>F6BC40_METIK</name>
<evidence type="ECO:0000313" key="2">
    <source>
        <dbReference type="Proteomes" id="UP000009227"/>
    </source>
</evidence>
<dbReference type="EMBL" id="CP002737">
    <property type="protein sequence ID" value="AEF96121.1"/>
    <property type="molecule type" value="Genomic_DNA"/>
</dbReference>
<dbReference type="STRING" id="880724.Metig_0567"/>
<dbReference type="Proteomes" id="UP000009227">
    <property type="component" value="Chromosome"/>
</dbReference>
<gene>
    <name evidence="1" type="ordered locus">Metig_0567</name>
</gene>
<evidence type="ECO:0000313" key="1">
    <source>
        <dbReference type="EMBL" id="AEF96121.1"/>
    </source>
</evidence>
<sequence length="342" mass="40865">MIYLPNRGSQRQRVVKIKNSPDSFTNKLSGKIVQILVGRLKKGIDSGQIISLRTKKILSYEEFLPTYNLLERITEENKEVLVKVYEMNIIVEITKEFRNKELLDIFELKEELCSEAEEHIKKYNIEKFLESYTVFCFSDYDNPDEFVKNNKKILGRLLRGQYEDVPEEYIEELIENKLKYSDKDLIILDWDNGIILDKNEDFWEEVDIIELACVRVLNLRVFDYILSERIKYLLQLKLDKLGYFRLRKVSKEVYAQRISYISYLDSVESVLILYGDRYYAELYETLCEIFYVPDWIKRVEKKLEMINDIYSILKEHMVEYYNLILEGTIVALIFIEIIFALL</sequence>
<dbReference type="AlphaFoldDB" id="F6BC40"/>
<keyword evidence="2" id="KW-1185">Reference proteome</keyword>
<dbReference type="KEGG" id="mig:Metig_0567"/>